<evidence type="ECO:0000313" key="2">
    <source>
        <dbReference type="Proteomes" id="UP000615961"/>
    </source>
</evidence>
<organism evidence="1 2">
    <name type="scientific">Roseburia difficilis</name>
    <dbReference type="NCBI Taxonomy" id="2763060"/>
    <lineage>
        <taxon>Bacteria</taxon>
        <taxon>Bacillati</taxon>
        <taxon>Bacillota</taxon>
        <taxon>Clostridia</taxon>
        <taxon>Lachnospirales</taxon>
        <taxon>Lachnospiraceae</taxon>
        <taxon>Roseburia</taxon>
    </lineage>
</organism>
<gene>
    <name evidence="1" type="ORF">H8S25_09635</name>
</gene>
<evidence type="ECO:0000313" key="1">
    <source>
        <dbReference type="EMBL" id="MBC5698583.1"/>
    </source>
</evidence>
<comment type="caution">
    <text evidence="1">The sequence shown here is derived from an EMBL/GenBank/DDBJ whole genome shotgun (WGS) entry which is preliminary data.</text>
</comment>
<dbReference type="EMBL" id="JACOPJ010000006">
    <property type="protein sequence ID" value="MBC5698583.1"/>
    <property type="molecule type" value="Genomic_DNA"/>
</dbReference>
<dbReference type="Proteomes" id="UP000615961">
    <property type="component" value="Unassembled WGS sequence"/>
</dbReference>
<sequence>MIEIVRKGTKQTPESGISPAFLPFSADLFFLFVRKLKNIHTNKTIIEENN</sequence>
<reference evidence="1 2" key="1">
    <citation type="submission" date="2020-08" db="EMBL/GenBank/DDBJ databases">
        <title>Genome public.</title>
        <authorList>
            <person name="Liu C."/>
            <person name="Sun Q."/>
        </authorList>
    </citation>
    <scope>NUCLEOTIDE SEQUENCE [LARGE SCALE GENOMIC DNA]</scope>
    <source>
        <strain evidence="1 2">NSJ-67</strain>
    </source>
</reference>
<protein>
    <submittedName>
        <fullName evidence="1">Uncharacterized protein</fullName>
    </submittedName>
</protein>
<accession>A0ABR7GWB6</accession>
<name>A0ABR7GWB6_9FIRM</name>
<proteinExistence type="predicted"/>
<keyword evidence="2" id="KW-1185">Reference proteome</keyword>